<reference evidence="1 2" key="1">
    <citation type="journal article" date="2021" name="Commun. Biol.">
        <title>The genome of Shorea leprosula (Dipterocarpaceae) highlights the ecological relevance of drought in aseasonal tropical rainforests.</title>
        <authorList>
            <person name="Ng K.K.S."/>
            <person name="Kobayashi M.J."/>
            <person name="Fawcett J.A."/>
            <person name="Hatakeyama M."/>
            <person name="Paape T."/>
            <person name="Ng C.H."/>
            <person name="Ang C.C."/>
            <person name="Tnah L.H."/>
            <person name="Lee C.T."/>
            <person name="Nishiyama T."/>
            <person name="Sese J."/>
            <person name="O'Brien M.J."/>
            <person name="Copetti D."/>
            <person name="Mohd Noor M.I."/>
            <person name="Ong R.C."/>
            <person name="Putra M."/>
            <person name="Sireger I.Z."/>
            <person name="Indrioko S."/>
            <person name="Kosugi Y."/>
            <person name="Izuno A."/>
            <person name="Isagi Y."/>
            <person name="Lee S.L."/>
            <person name="Shimizu K.K."/>
        </authorList>
    </citation>
    <scope>NUCLEOTIDE SEQUENCE [LARGE SCALE GENOMIC DNA]</scope>
    <source>
        <strain evidence="1">214</strain>
    </source>
</reference>
<gene>
    <name evidence="1" type="ORF">SLEP1_g29835</name>
</gene>
<keyword evidence="2" id="KW-1185">Reference proteome</keyword>
<evidence type="ECO:0000313" key="2">
    <source>
        <dbReference type="Proteomes" id="UP001054252"/>
    </source>
</evidence>
<organism evidence="1 2">
    <name type="scientific">Rubroshorea leprosula</name>
    <dbReference type="NCBI Taxonomy" id="152421"/>
    <lineage>
        <taxon>Eukaryota</taxon>
        <taxon>Viridiplantae</taxon>
        <taxon>Streptophyta</taxon>
        <taxon>Embryophyta</taxon>
        <taxon>Tracheophyta</taxon>
        <taxon>Spermatophyta</taxon>
        <taxon>Magnoliopsida</taxon>
        <taxon>eudicotyledons</taxon>
        <taxon>Gunneridae</taxon>
        <taxon>Pentapetalae</taxon>
        <taxon>rosids</taxon>
        <taxon>malvids</taxon>
        <taxon>Malvales</taxon>
        <taxon>Dipterocarpaceae</taxon>
        <taxon>Rubroshorea</taxon>
    </lineage>
</organism>
<comment type="caution">
    <text evidence="1">The sequence shown here is derived from an EMBL/GenBank/DDBJ whole genome shotgun (WGS) entry which is preliminary data.</text>
</comment>
<accession>A0AAV5K7Y8</accession>
<protein>
    <submittedName>
        <fullName evidence="1">Uncharacterized protein</fullName>
    </submittedName>
</protein>
<dbReference type="Proteomes" id="UP001054252">
    <property type="component" value="Unassembled WGS sequence"/>
</dbReference>
<proteinExistence type="predicted"/>
<dbReference type="EMBL" id="BPVZ01000053">
    <property type="protein sequence ID" value="GKV19601.1"/>
    <property type="molecule type" value="Genomic_DNA"/>
</dbReference>
<sequence>MVPNKAKAKLEDMSYLKKLMLCTWKLKSSYDHAACFLVAAGGDA</sequence>
<evidence type="ECO:0000313" key="1">
    <source>
        <dbReference type="EMBL" id="GKV19601.1"/>
    </source>
</evidence>
<dbReference type="AlphaFoldDB" id="A0AAV5K7Y8"/>
<name>A0AAV5K7Y8_9ROSI</name>